<reference evidence="3 4" key="1">
    <citation type="journal article" date="2014" name="BMC Genomics">
        <title>Genome based analysis of type-I polyketide synthase and nonribosomal peptide synthetase gene clusters in seven strains of five representative Nocardia species.</title>
        <authorList>
            <person name="Komaki H."/>
            <person name="Ichikawa N."/>
            <person name="Hosoyama A."/>
            <person name="Takahashi-Nakaguchi A."/>
            <person name="Matsuzawa T."/>
            <person name="Suzuki K."/>
            <person name="Fujita N."/>
            <person name="Gonoi T."/>
        </authorList>
    </citation>
    <scope>NUCLEOTIDE SEQUENCE [LARGE SCALE GENOMIC DNA]</scope>
    <source>
        <strain evidence="3 4">NBRC 15531</strain>
    </source>
</reference>
<accession>U5EQ98</accession>
<organism evidence="3 4">
    <name type="scientific">Nocardia asteroides NBRC 15531</name>
    <dbReference type="NCBI Taxonomy" id="1110697"/>
    <lineage>
        <taxon>Bacteria</taxon>
        <taxon>Bacillati</taxon>
        <taxon>Actinomycetota</taxon>
        <taxon>Actinomycetes</taxon>
        <taxon>Mycobacteriales</taxon>
        <taxon>Nocardiaceae</taxon>
        <taxon>Nocardia</taxon>
    </lineage>
</organism>
<dbReference type="InterPro" id="IPR050963">
    <property type="entry name" value="Sirohydro_Cobaltochel/CbiX"/>
</dbReference>
<dbReference type="GeneID" id="91515961"/>
<dbReference type="OrthoDB" id="482456at2"/>
<dbReference type="CDD" id="cd03414">
    <property type="entry name" value="CbiX_SirB_C"/>
    <property type="match status" value="1"/>
</dbReference>
<dbReference type="Gene3D" id="3.40.50.1400">
    <property type="match status" value="2"/>
</dbReference>
<dbReference type="GO" id="GO:0046872">
    <property type="term" value="F:metal ion binding"/>
    <property type="evidence" value="ECO:0007669"/>
    <property type="project" value="UniProtKB-KW"/>
</dbReference>
<dbReference type="PANTHER" id="PTHR33542">
    <property type="entry name" value="SIROHYDROCHLORIN FERROCHELATASE, CHLOROPLASTIC"/>
    <property type="match status" value="1"/>
</dbReference>
<dbReference type="PANTHER" id="PTHR33542:SF5">
    <property type="entry name" value="FERROCHELATASE CHE1"/>
    <property type="match status" value="1"/>
</dbReference>
<dbReference type="eggNOG" id="COG2138">
    <property type="taxonomic scope" value="Bacteria"/>
</dbReference>
<evidence type="ECO:0000256" key="1">
    <source>
        <dbReference type="ARBA" id="ARBA00022723"/>
    </source>
</evidence>
<dbReference type="AlphaFoldDB" id="U5EQ98"/>
<evidence type="ECO:0000313" key="3">
    <source>
        <dbReference type="EMBL" id="GAD87249.1"/>
    </source>
</evidence>
<name>U5EQ98_NOCAS</name>
<protein>
    <submittedName>
        <fullName evidence="3">Ferrochelatase</fullName>
    </submittedName>
</protein>
<gene>
    <name evidence="3" type="ORF">NCAST_34_03790</name>
</gene>
<evidence type="ECO:0000313" key="4">
    <source>
        <dbReference type="Proteomes" id="UP000017048"/>
    </source>
</evidence>
<comment type="caution">
    <text evidence="3">The sequence shown here is derived from an EMBL/GenBank/DDBJ whole genome shotgun (WGS) entry which is preliminary data.</text>
</comment>
<keyword evidence="2" id="KW-0456">Lyase</keyword>
<dbReference type="SUPFAM" id="SSF53800">
    <property type="entry name" value="Chelatase"/>
    <property type="match status" value="1"/>
</dbReference>
<dbReference type="InterPro" id="IPR002762">
    <property type="entry name" value="CbiX-like"/>
</dbReference>
<dbReference type="GO" id="GO:0016829">
    <property type="term" value="F:lyase activity"/>
    <property type="evidence" value="ECO:0007669"/>
    <property type="project" value="UniProtKB-KW"/>
</dbReference>
<evidence type="ECO:0000256" key="2">
    <source>
        <dbReference type="ARBA" id="ARBA00023239"/>
    </source>
</evidence>
<keyword evidence="4" id="KW-1185">Reference proteome</keyword>
<dbReference type="EMBL" id="BAFO02000034">
    <property type="protein sequence ID" value="GAD87249.1"/>
    <property type="molecule type" value="Genomic_DNA"/>
</dbReference>
<sequence>MSLVLAPPRGAVTVPRGGSEPALILVAHGSRDPRSAANAAAVRDLVAATRPDLTVRLAFLDLNAPSVDQVVDSVAAQGFSHAVVVPLLLGSAFHARVDLPGLLDSARRRHPRLRLDQADVLGPDPRLLAALCDRIADAAPHATGIAVAAVGSTRPGANERTAEVAAEIARRTGLAAEICFATSEPTLTAAATRLRARGADAVVVAPWFLAPGLLTDRLRTAAPDLVHADTLGAHPMLAEVVWDRYDAAIEADLELSA</sequence>
<dbReference type="CDD" id="cd03416">
    <property type="entry name" value="CbiX_SirB_N"/>
    <property type="match status" value="1"/>
</dbReference>
<keyword evidence="1" id="KW-0479">Metal-binding</keyword>
<proteinExistence type="predicted"/>
<dbReference type="STRING" id="1824.SAMN05444423_104325"/>
<dbReference type="RefSeq" id="WP_019045848.1">
    <property type="nucleotide sequence ID" value="NZ_BAFO02000034.1"/>
</dbReference>
<dbReference type="Proteomes" id="UP000017048">
    <property type="component" value="Unassembled WGS sequence"/>
</dbReference>
<dbReference type="Pfam" id="PF01903">
    <property type="entry name" value="CbiX"/>
    <property type="match status" value="2"/>
</dbReference>